<dbReference type="OMA" id="WIAGFNI"/>
<dbReference type="Gene3D" id="2.60.120.620">
    <property type="entry name" value="q2cbj1_9rhob like domain"/>
    <property type="match status" value="2"/>
</dbReference>
<gene>
    <name evidence="5" type="primary">LOC110978974</name>
</gene>
<dbReference type="Proteomes" id="UP000694845">
    <property type="component" value="Unplaced"/>
</dbReference>
<organism evidence="4 5">
    <name type="scientific">Acanthaster planci</name>
    <name type="common">Crown-of-thorns starfish</name>
    <dbReference type="NCBI Taxonomy" id="133434"/>
    <lineage>
        <taxon>Eukaryota</taxon>
        <taxon>Metazoa</taxon>
        <taxon>Echinodermata</taxon>
        <taxon>Eleutherozoa</taxon>
        <taxon>Asterozoa</taxon>
        <taxon>Asteroidea</taxon>
        <taxon>Valvatacea</taxon>
        <taxon>Valvatida</taxon>
        <taxon>Acanthasteridae</taxon>
        <taxon>Acanthaster</taxon>
    </lineage>
</organism>
<feature type="region of interest" description="Disordered" evidence="1">
    <location>
        <begin position="573"/>
        <end position="611"/>
    </location>
</feature>
<dbReference type="PANTHER" id="PTHR35169:SF3">
    <property type="entry name" value="PROLYL 4-HYDROXYLASE ALPHA SUBUNIT FE(2+) 2OG DIOXYGENASE DOMAIN-CONTAINING PROTEIN"/>
    <property type="match status" value="1"/>
</dbReference>
<evidence type="ECO:0000313" key="4">
    <source>
        <dbReference type="Proteomes" id="UP000694845"/>
    </source>
</evidence>
<feature type="compositionally biased region" description="Acidic residues" evidence="1">
    <location>
        <begin position="578"/>
        <end position="611"/>
    </location>
</feature>
<reference evidence="5" key="1">
    <citation type="submission" date="2025-08" db="UniProtKB">
        <authorList>
            <consortium name="RefSeq"/>
        </authorList>
    </citation>
    <scope>IDENTIFICATION</scope>
</reference>
<evidence type="ECO:0000256" key="2">
    <source>
        <dbReference type="SAM" id="SignalP"/>
    </source>
</evidence>
<dbReference type="PANTHER" id="PTHR35169">
    <property type="entry name" value="FE2OG DIOXYGENASE DOMAIN-CONTAINING PROTEIN"/>
    <property type="match status" value="1"/>
</dbReference>
<feature type="domain" description="Prolyl 4-hydroxylase alpha subunit Fe(2+) 2OG dioxygenase" evidence="3">
    <location>
        <begin position="414"/>
        <end position="504"/>
    </location>
</feature>
<name>A0A8B7Y9Z3_ACAPL</name>
<feature type="chain" id="PRO_5034478728" evidence="2">
    <location>
        <begin position="26"/>
        <end position="679"/>
    </location>
</feature>
<evidence type="ECO:0000313" key="5">
    <source>
        <dbReference type="RefSeq" id="XP_022090064.1"/>
    </source>
</evidence>
<dbReference type="Pfam" id="PF13640">
    <property type="entry name" value="2OG-FeII_Oxy_3"/>
    <property type="match status" value="2"/>
</dbReference>
<dbReference type="KEGG" id="aplc:110978974"/>
<dbReference type="AlphaFoldDB" id="A0A8B7Y9Z3"/>
<feature type="region of interest" description="Disordered" evidence="1">
    <location>
        <begin position="61"/>
        <end position="86"/>
    </location>
</feature>
<feature type="signal peptide" evidence="2">
    <location>
        <begin position="1"/>
        <end position="25"/>
    </location>
</feature>
<keyword evidence="4" id="KW-1185">Reference proteome</keyword>
<feature type="domain" description="Prolyl 4-hydroxylase alpha subunit Fe(2+) 2OG dioxygenase" evidence="3">
    <location>
        <begin position="191"/>
        <end position="248"/>
    </location>
</feature>
<evidence type="ECO:0000256" key="1">
    <source>
        <dbReference type="SAM" id="MobiDB-lite"/>
    </source>
</evidence>
<dbReference type="GeneID" id="110978974"/>
<dbReference type="InterPro" id="IPR044862">
    <property type="entry name" value="Pro_4_hyd_alph_FE2OG_OXY"/>
</dbReference>
<dbReference type="OrthoDB" id="200726at2759"/>
<keyword evidence="2" id="KW-0732">Signal</keyword>
<proteinExistence type="predicted"/>
<feature type="compositionally biased region" description="Polar residues" evidence="1">
    <location>
        <begin position="73"/>
        <end position="83"/>
    </location>
</feature>
<dbReference type="RefSeq" id="XP_022090064.1">
    <property type="nucleotide sequence ID" value="XM_022234372.1"/>
</dbReference>
<accession>A0A8B7Y9Z3</accession>
<evidence type="ECO:0000259" key="3">
    <source>
        <dbReference type="Pfam" id="PF13640"/>
    </source>
</evidence>
<protein>
    <submittedName>
        <fullName evidence="5">Uncharacterized protein LOC110978974</fullName>
    </submittedName>
</protein>
<sequence>MKVWGVTCKVWIITLWALLLSLVKNFDQNFGSKADSPSVVTFHEASSRFWPAPDPNRFGIASNLNRGAGESQGKLSKTQPSSFKTKDGRPAAVFDDVLEYKTQMVLHDYLHLAGDWRFHNYNGPDENRNGRSSSGIPWMASFDTDTFGKSQTGRHILSLVRSLAQPRKGMDDDGDYEPYKVVCNILRRGDIIFPHRDAHRNETEFTVLLYLNQLWRKNDYGELLLLDEGDVFATVGPKFNRVVVWDSSIDYLTRPPGMAFKQSQFFLMVHYTRNHTKALHYKGARLQSIAERKQATAELFSSMNQPVSETMDVGSHVTMKYQAKNGKKIFVFDDLFSTEDLDKLRSFTVRHGHYFFDDSIDTDSDNVQWIAAFNIDDYVRSRMWNITRRVARYVSGTDKWFPYDIACNVIRSYDHTRIHEDCEKQEDEWTFLLYLTPNWTANYYGETVFRENNRDDSEYVASVVPQYGRVVIFQGIIPHSARPPSTLFKGARLSFAVKLSATPWLARVKMLKQEFAHEESMHQSVLSIMKYYNDASFEARYKKQLIGTAQEIMELEQEQRQRYLKDLRQMHLSRRDDEDMQRDEDGDEDDDDEDDDNDREEGEEFEYEGEEDGVFDFEESYHREDENEFPEINLRKEYIYNLIKTLNHDAEALTIHYAQFLKDREVMTKRYSEEIAKLF</sequence>